<reference evidence="3" key="2">
    <citation type="submission" date="2023-07" db="EMBL/GenBank/DDBJ databases">
        <title>Genome content predicts the carbon catabolic preferences of heterotrophic bacteria.</title>
        <authorList>
            <person name="Gralka M."/>
        </authorList>
    </citation>
    <scope>NUCLEOTIDE SEQUENCE</scope>
    <source>
        <strain evidence="3">F2M12</strain>
    </source>
</reference>
<keyword evidence="4" id="KW-1185">Reference proteome</keyword>
<gene>
    <name evidence="2" type="ORF">AVL57_12485</name>
    <name evidence="3" type="ORF">Q4527_06820</name>
</gene>
<evidence type="ECO:0000313" key="4">
    <source>
        <dbReference type="Proteomes" id="UP000056750"/>
    </source>
</evidence>
<evidence type="ECO:0000313" key="5">
    <source>
        <dbReference type="Proteomes" id="UP001170717"/>
    </source>
</evidence>
<dbReference type="Proteomes" id="UP001170717">
    <property type="component" value="Unassembled WGS sequence"/>
</dbReference>
<keyword evidence="1" id="KW-1133">Transmembrane helix</keyword>
<dbReference type="AlphaFoldDB" id="A0AAW7Z4H9"/>
<proteinExistence type="predicted"/>
<keyword evidence="1" id="KW-0472">Membrane</keyword>
<dbReference type="KEGG" id="asq:AVL57_12485"/>
<protein>
    <submittedName>
        <fullName evidence="3">Uncharacterized protein</fullName>
    </submittedName>
</protein>
<dbReference type="EMBL" id="CP013926">
    <property type="protein sequence ID" value="AMJ74705.1"/>
    <property type="molecule type" value="Genomic_DNA"/>
</dbReference>
<accession>A0AAW7Z4H9</accession>
<feature type="transmembrane region" description="Helical" evidence="1">
    <location>
        <begin position="59"/>
        <end position="82"/>
    </location>
</feature>
<feature type="transmembrane region" description="Helical" evidence="1">
    <location>
        <begin position="125"/>
        <end position="144"/>
    </location>
</feature>
<reference evidence="2 4" key="1">
    <citation type="submission" date="2015-12" db="EMBL/GenBank/DDBJ databases">
        <title>Intraspecies pangenome expansion in the marine bacterium Alteromonas.</title>
        <authorList>
            <person name="Lopez-Perez M."/>
            <person name="Rodriguez-Valera F."/>
        </authorList>
    </citation>
    <scope>NUCLEOTIDE SEQUENCE [LARGE SCALE GENOMIC DNA]</scope>
    <source>
        <strain evidence="2 4">LMG 21861</strain>
    </source>
</reference>
<dbReference type="RefSeq" id="WP_057791325.1">
    <property type="nucleotide sequence ID" value="NZ_CP013926.1"/>
</dbReference>
<organism evidence="3 5">
    <name type="scientific">Alteromonas stellipolaris</name>
    <dbReference type="NCBI Taxonomy" id="233316"/>
    <lineage>
        <taxon>Bacteria</taxon>
        <taxon>Pseudomonadati</taxon>
        <taxon>Pseudomonadota</taxon>
        <taxon>Gammaproteobacteria</taxon>
        <taxon>Alteromonadales</taxon>
        <taxon>Alteromonadaceae</taxon>
        <taxon>Alteromonas/Salinimonas group</taxon>
        <taxon>Alteromonas</taxon>
    </lineage>
</organism>
<dbReference type="Proteomes" id="UP000056750">
    <property type="component" value="Chromosome"/>
</dbReference>
<feature type="transmembrane region" description="Helical" evidence="1">
    <location>
        <begin position="94"/>
        <end position="113"/>
    </location>
</feature>
<dbReference type="EMBL" id="JAUOQI010000004">
    <property type="protein sequence ID" value="MDO6577097.1"/>
    <property type="molecule type" value="Genomic_DNA"/>
</dbReference>
<keyword evidence="1" id="KW-0812">Transmembrane</keyword>
<evidence type="ECO:0000313" key="2">
    <source>
        <dbReference type="EMBL" id="AMJ74705.1"/>
    </source>
</evidence>
<evidence type="ECO:0000313" key="3">
    <source>
        <dbReference type="EMBL" id="MDO6577097.1"/>
    </source>
</evidence>
<evidence type="ECO:0000256" key="1">
    <source>
        <dbReference type="SAM" id="Phobius"/>
    </source>
</evidence>
<feature type="transmembrane region" description="Helical" evidence="1">
    <location>
        <begin position="20"/>
        <end position="47"/>
    </location>
</feature>
<name>A0AAW7Z4H9_9ALTE</name>
<sequence>MTAGYPKIYSPYSFTVVIPVFMLYALALPGPLMLLLASLPNALLFLLSTRSTAHENFKISRLFTGISVLLVLLSLIFLFVSYDYGIQYQGLKHTLFMYLFNGIYIVSLIAAYIANNRKPSLNNSLVFRILFFCWLGWCAFPWLGELI</sequence>